<feature type="transmembrane region" description="Helical" evidence="1">
    <location>
        <begin position="364"/>
        <end position="382"/>
    </location>
</feature>
<feature type="transmembrane region" description="Helical" evidence="1">
    <location>
        <begin position="341"/>
        <end position="358"/>
    </location>
</feature>
<feature type="transmembrane region" description="Helical" evidence="1">
    <location>
        <begin position="168"/>
        <end position="191"/>
    </location>
</feature>
<feature type="transmembrane region" description="Helical" evidence="1">
    <location>
        <begin position="212"/>
        <end position="230"/>
    </location>
</feature>
<organism evidence="2 3">
    <name type="scientific">Komagataeibacter melomenusus</name>
    <dbReference type="NCBI Taxonomy" id="2766578"/>
    <lineage>
        <taxon>Bacteria</taxon>
        <taxon>Pseudomonadati</taxon>
        <taxon>Pseudomonadota</taxon>
        <taxon>Alphaproteobacteria</taxon>
        <taxon>Acetobacterales</taxon>
        <taxon>Acetobacteraceae</taxon>
        <taxon>Komagataeibacter</taxon>
    </lineage>
</organism>
<keyword evidence="3" id="KW-1185">Reference proteome</keyword>
<keyword evidence="1" id="KW-0472">Membrane</keyword>
<reference evidence="2 3" key="1">
    <citation type="journal article" date="2020" name="Microorganisms">
        <title>Description of Komagataeibacter melaceti sp. nov. and Komagataeibacter melomenusus sp. nov. Isolated from Apple Cider Vinegar.</title>
        <authorList>
            <person name="Maric L."/>
            <person name="Cleenwerck I."/>
            <person name="Accetto T."/>
            <person name="Vandamme P."/>
            <person name="Trcek J."/>
        </authorList>
    </citation>
    <scope>NUCLEOTIDE SEQUENCE [LARGE SCALE GENOMIC DNA]</scope>
    <source>
        <strain evidence="2 3">AV436</strain>
    </source>
</reference>
<evidence type="ECO:0000313" key="3">
    <source>
        <dbReference type="Proteomes" id="UP000623090"/>
    </source>
</evidence>
<feature type="transmembrane region" description="Helical" evidence="1">
    <location>
        <begin position="279"/>
        <end position="299"/>
    </location>
</feature>
<feature type="transmembrane region" description="Helical" evidence="1">
    <location>
        <begin position="112"/>
        <end position="133"/>
    </location>
</feature>
<dbReference type="PANTHER" id="PTHR36840:SF1">
    <property type="entry name" value="BLL5714 PROTEIN"/>
    <property type="match status" value="1"/>
</dbReference>
<dbReference type="EMBL" id="JABJWC010000004">
    <property type="protein sequence ID" value="NPC65305.1"/>
    <property type="molecule type" value="Genomic_DNA"/>
</dbReference>
<gene>
    <name evidence="2" type="ORF">HNW77_02560</name>
</gene>
<feature type="transmembrane region" description="Helical" evidence="1">
    <location>
        <begin position="145"/>
        <end position="162"/>
    </location>
</feature>
<feature type="transmembrane region" description="Helical" evidence="1">
    <location>
        <begin position="57"/>
        <end position="74"/>
    </location>
</feature>
<keyword evidence="1" id="KW-1133">Transmembrane helix</keyword>
<evidence type="ECO:0000313" key="2">
    <source>
        <dbReference type="EMBL" id="NPC65305.1"/>
    </source>
</evidence>
<dbReference type="Proteomes" id="UP000623090">
    <property type="component" value="Unassembled WGS sequence"/>
</dbReference>
<sequence>MTEQDAPFHPLMRQPGQDNARVMNEELFFDLVYVFLVTQISHGLLHHLTPAGGVQTLILWFAAWLGWQYTGWVTNWFDPRVPALRGVLFVTMALALVCGAAAPEAFGPRGLAFALCYAGMQVGRSAFIVFSLPASHPLAPNYRRILGWGILAACFWVAGGLGTPEMRVPLWALGVACEYISPMFGFWLPGLGRSHTTDWTISGSHIVERCQLFVIVALGETIMASGLSLAESAHWSWIELGGFAASFVCTLAMWWLYFQTSSEEAEDAINTSSDPGRMGAYFHYLHVVLIGGIIVTAVAMDLLLENPLEDASGAAALVMTLGPVLYLLASTAYRWVATRRMMTSQIVGVIVLLVAGFAGQDLPMWMLAFCETVIFLIISILCSARSPRNTAHAGADHGRDSTDRGVGV</sequence>
<protein>
    <submittedName>
        <fullName evidence="2">Low temperature requirement protein A</fullName>
    </submittedName>
</protein>
<feature type="transmembrane region" description="Helical" evidence="1">
    <location>
        <begin position="311"/>
        <end position="329"/>
    </location>
</feature>
<accession>A0ABX2AAP2</accession>
<feature type="transmembrane region" description="Helical" evidence="1">
    <location>
        <begin position="236"/>
        <end position="258"/>
    </location>
</feature>
<dbReference type="RefSeq" id="WP_172155101.1">
    <property type="nucleotide sequence ID" value="NZ_JABJWC010000004.1"/>
</dbReference>
<evidence type="ECO:0000256" key="1">
    <source>
        <dbReference type="SAM" id="Phobius"/>
    </source>
</evidence>
<dbReference type="Pfam" id="PF06772">
    <property type="entry name" value="LtrA"/>
    <property type="match status" value="1"/>
</dbReference>
<comment type="caution">
    <text evidence="2">The sequence shown here is derived from an EMBL/GenBank/DDBJ whole genome shotgun (WGS) entry which is preliminary data.</text>
</comment>
<keyword evidence="1" id="KW-0812">Transmembrane</keyword>
<dbReference type="PANTHER" id="PTHR36840">
    <property type="entry name" value="BLL5714 PROTEIN"/>
    <property type="match status" value="1"/>
</dbReference>
<proteinExistence type="predicted"/>
<feature type="transmembrane region" description="Helical" evidence="1">
    <location>
        <begin position="86"/>
        <end position="106"/>
    </location>
</feature>
<name>A0ABX2AAP2_9PROT</name>
<dbReference type="InterPro" id="IPR010640">
    <property type="entry name" value="Low_temperature_requirement_A"/>
</dbReference>